<dbReference type="PROSITE" id="PS51257">
    <property type="entry name" value="PROKAR_LIPOPROTEIN"/>
    <property type="match status" value="1"/>
</dbReference>
<evidence type="ECO:0000256" key="1">
    <source>
        <dbReference type="ARBA" id="ARBA00022729"/>
    </source>
</evidence>
<accession>A0A6J4KX53</accession>
<feature type="non-terminal residue" evidence="4">
    <location>
        <position position="202"/>
    </location>
</feature>
<dbReference type="PANTHER" id="PTHR43037:SF1">
    <property type="entry name" value="BLL1128 PROTEIN"/>
    <property type="match status" value="1"/>
</dbReference>
<dbReference type="GO" id="GO:0005576">
    <property type="term" value="C:extracellular region"/>
    <property type="evidence" value="ECO:0007669"/>
    <property type="project" value="InterPro"/>
</dbReference>
<name>A0A6J4KX53_9BACT</name>
<organism evidence="4">
    <name type="scientific">uncultured Gemmatimonadaceae bacterium</name>
    <dbReference type="NCBI Taxonomy" id="246130"/>
    <lineage>
        <taxon>Bacteria</taxon>
        <taxon>Pseudomonadati</taxon>
        <taxon>Gemmatimonadota</taxon>
        <taxon>Gemmatimonadia</taxon>
        <taxon>Gemmatimonadales</taxon>
        <taxon>Gemmatimonadaceae</taxon>
        <taxon>environmental samples</taxon>
    </lineage>
</organism>
<dbReference type="AlphaFoldDB" id="A0A6J4KX53"/>
<dbReference type="Gene3D" id="3.40.50.1820">
    <property type="entry name" value="alpha/beta hydrolase"/>
    <property type="match status" value="1"/>
</dbReference>
<reference evidence="4" key="1">
    <citation type="submission" date="2020-02" db="EMBL/GenBank/DDBJ databases">
        <authorList>
            <person name="Meier V. D."/>
        </authorList>
    </citation>
    <scope>NUCLEOTIDE SEQUENCE</scope>
    <source>
        <strain evidence="4">AVDCRST_MAG40</strain>
    </source>
</reference>
<gene>
    <name evidence="4" type="ORF">AVDCRST_MAG40-1252</name>
</gene>
<proteinExistence type="predicted"/>
<dbReference type="EMBL" id="CADCTX010000383">
    <property type="protein sequence ID" value="CAA9316430.1"/>
    <property type="molecule type" value="Genomic_DNA"/>
</dbReference>
<dbReference type="InterPro" id="IPR010126">
    <property type="entry name" value="Esterase_phb"/>
</dbReference>
<dbReference type="InterPro" id="IPR029058">
    <property type="entry name" value="AB_hydrolase_fold"/>
</dbReference>
<dbReference type="SUPFAM" id="SSF53474">
    <property type="entry name" value="alpha/beta-Hydrolases"/>
    <property type="match status" value="1"/>
</dbReference>
<feature type="signal peptide" evidence="3">
    <location>
        <begin position="1"/>
        <end position="18"/>
    </location>
</feature>
<evidence type="ECO:0000256" key="2">
    <source>
        <dbReference type="ARBA" id="ARBA00022801"/>
    </source>
</evidence>
<evidence type="ECO:0000256" key="3">
    <source>
        <dbReference type="SAM" id="SignalP"/>
    </source>
</evidence>
<sequence length="202" mass="20907">MSRRTLLRAALPSATLLAACMPHRSAPAPAAAGAAPATGSFLAREIDGGALGARRYKLFVPGGYAAGRPRPLVVMLHGCTQDPDDFARGTRMNVLAEQHKVLIAYPEQPASANPTRCWNWYDPANQRRDGGESALVSAVTRRVMADYAVDGARVYVAGVSAGGAAALAAALVYPELYAAVGVHSGIALGAARDVPGALAAMR</sequence>
<protein>
    <submittedName>
        <fullName evidence="4">Poly(3-hydroxyalkanoate) depolymerase</fullName>
    </submittedName>
</protein>
<dbReference type="PANTHER" id="PTHR43037">
    <property type="entry name" value="UNNAMED PRODUCT-RELATED"/>
    <property type="match status" value="1"/>
</dbReference>
<evidence type="ECO:0000313" key="4">
    <source>
        <dbReference type="EMBL" id="CAA9316430.1"/>
    </source>
</evidence>
<dbReference type="Pfam" id="PF10503">
    <property type="entry name" value="Esterase_PHB"/>
    <property type="match status" value="1"/>
</dbReference>
<keyword evidence="2" id="KW-0378">Hydrolase</keyword>
<dbReference type="NCBIfam" id="TIGR01840">
    <property type="entry name" value="esterase_phb"/>
    <property type="match status" value="1"/>
</dbReference>
<dbReference type="GO" id="GO:0016787">
    <property type="term" value="F:hydrolase activity"/>
    <property type="evidence" value="ECO:0007669"/>
    <property type="project" value="UniProtKB-KW"/>
</dbReference>
<dbReference type="InterPro" id="IPR050955">
    <property type="entry name" value="Plant_Biomass_Hydrol_Est"/>
</dbReference>
<keyword evidence="1 3" id="KW-0732">Signal</keyword>
<feature type="chain" id="PRO_5027043051" evidence="3">
    <location>
        <begin position="19"/>
        <end position="202"/>
    </location>
</feature>